<sequence length="83" mass="9162">MKMMQTEMMGLTSLTSDELQETEGGFLPLLVLGVVFLAGCNSQRNQQSGGDHNCQINLQFNGPRYPDTTVIHCNGHNHTIVNK</sequence>
<reference evidence="1 2" key="1">
    <citation type="submission" date="2019-03" db="EMBL/GenBank/DDBJ databases">
        <title>Genomic Encyclopedia of Archaeal and Bacterial Type Strains, Phase II (KMG-II): from individual species to whole genera.</title>
        <authorList>
            <person name="Goeker M."/>
        </authorList>
    </citation>
    <scope>NUCLEOTIDE SEQUENCE [LARGE SCALE GENOMIC DNA]</scope>
    <source>
        <strain evidence="1 2">DSM 28323</strain>
    </source>
</reference>
<dbReference type="EMBL" id="SNWP01000013">
    <property type="protein sequence ID" value="TDO25424.1"/>
    <property type="molecule type" value="Genomic_DNA"/>
</dbReference>
<accession>A0A4R6ISG7</accession>
<gene>
    <name evidence="1" type="ORF">BC659_2966</name>
</gene>
<comment type="caution">
    <text evidence="1">The sequence shown here is derived from an EMBL/GenBank/DDBJ whole genome shotgun (WGS) entry which is preliminary data.</text>
</comment>
<evidence type="ECO:0000313" key="1">
    <source>
        <dbReference type="EMBL" id="TDO25424.1"/>
    </source>
</evidence>
<keyword evidence="2" id="KW-1185">Reference proteome</keyword>
<dbReference type="Proteomes" id="UP000295741">
    <property type="component" value="Unassembled WGS sequence"/>
</dbReference>
<name>A0A4R6ISG7_9BACT</name>
<proteinExistence type="predicted"/>
<dbReference type="AlphaFoldDB" id="A0A4R6ISG7"/>
<protein>
    <submittedName>
        <fullName evidence="1">Uncharacterized protein</fullName>
    </submittedName>
</protein>
<organism evidence="1 2">
    <name type="scientific">Sediminibacterium goheungense</name>
    <dbReference type="NCBI Taxonomy" id="1086393"/>
    <lineage>
        <taxon>Bacteria</taxon>
        <taxon>Pseudomonadati</taxon>
        <taxon>Bacteroidota</taxon>
        <taxon>Chitinophagia</taxon>
        <taxon>Chitinophagales</taxon>
        <taxon>Chitinophagaceae</taxon>
        <taxon>Sediminibacterium</taxon>
    </lineage>
</organism>
<evidence type="ECO:0000313" key="2">
    <source>
        <dbReference type="Proteomes" id="UP000295741"/>
    </source>
</evidence>